<evidence type="ECO:0000259" key="1">
    <source>
        <dbReference type="PROSITE" id="PS51725"/>
    </source>
</evidence>
<protein>
    <recommendedName>
        <fullName evidence="1">ABM domain-containing protein</fullName>
    </recommendedName>
</protein>
<accession>A0ABQ2JYW0</accession>
<sequence>MRIIVAGSLTYAGDESTCRDIITGGADHIASSRAEKGCVAYNWSIDPLEPGKIQVYEEWESEEDLLNHFCHDSYLAMRNHLENWDLTGFGVLIYSVAGVEPVYGDDGWPRREVFGVTLGN</sequence>
<organism evidence="2 3">
    <name type="scientific">Novosphingobium indicum</name>
    <dbReference type="NCBI Taxonomy" id="462949"/>
    <lineage>
        <taxon>Bacteria</taxon>
        <taxon>Pseudomonadati</taxon>
        <taxon>Pseudomonadota</taxon>
        <taxon>Alphaproteobacteria</taxon>
        <taxon>Sphingomonadales</taxon>
        <taxon>Sphingomonadaceae</taxon>
        <taxon>Novosphingobium</taxon>
    </lineage>
</organism>
<dbReference type="EMBL" id="BMLK01000023">
    <property type="protein sequence ID" value="GGN58664.1"/>
    <property type="molecule type" value="Genomic_DNA"/>
</dbReference>
<dbReference type="Pfam" id="PF03992">
    <property type="entry name" value="ABM"/>
    <property type="match status" value="1"/>
</dbReference>
<keyword evidence="3" id="KW-1185">Reference proteome</keyword>
<dbReference type="Proteomes" id="UP000605099">
    <property type="component" value="Unassembled WGS sequence"/>
</dbReference>
<dbReference type="Gene3D" id="3.30.70.100">
    <property type="match status" value="1"/>
</dbReference>
<proteinExistence type="predicted"/>
<evidence type="ECO:0000313" key="2">
    <source>
        <dbReference type="EMBL" id="GGN58664.1"/>
    </source>
</evidence>
<dbReference type="SUPFAM" id="SSF54909">
    <property type="entry name" value="Dimeric alpha+beta barrel"/>
    <property type="match status" value="1"/>
</dbReference>
<gene>
    <name evidence="2" type="ORF">GCM10011349_38380</name>
</gene>
<dbReference type="PROSITE" id="PS51725">
    <property type="entry name" value="ABM"/>
    <property type="match status" value="1"/>
</dbReference>
<name>A0ABQ2JYW0_9SPHN</name>
<dbReference type="InterPro" id="IPR011008">
    <property type="entry name" value="Dimeric_a/b-barrel"/>
</dbReference>
<feature type="domain" description="ABM" evidence="1">
    <location>
        <begin position="1"/>
        <end position="94"/>
    </location>
</feature>
<dbReference type="InterPro" id="IPR007138">
    <property type="entry name" value="ABM_dom"/>
</dbReference>
<reference evidence="3" key="1">
    <citation type="journal article" date="2019" name="Int. J. Syst. Evol. Microbiol.">
        <title>The Global Catalogue of Microorganisms (GCM) 10K type strain sequencing project: providing services to taxonomists for standard genome sequencing and annotation.</title>
        <authorList>
            <consortium name="The Broad Institute Genomics Platform"/>
            <consortium name="The Broad Institute Genome Sequencing Center for Infectious Disease"/>
            <person name="Wu L."/>
            <person name="Ma J."/>
        </authorList>
    </citation>
    <scope>NUCLEOTIDE SEQUENCE [LARGE SCALE GENOMIC DNA]</scope>
    <source>
        <strain evidence="3">CGMCC 1.6784</strain>
    </source>
</reference>
<dbReference type="RefSeq" id="WP_188822319.1">
    <property type="nucleotide sequence ID" value="NZ_BMLK01000023.1"/>
</dbReference>
<comment type="caution">
    <text evidence="2">The sequence shown here is derived from an EMBL/GenBank/DDBJ whole genome shotgun (WGS) entry which is preliminary data.</text>
</comment>
<evidence type="ECO:0000313" key="3">
    <source>
        <dbReference type="Proteomes" id="UP000605099"/>
    </source>
</evidence>